<keyword evidence="3" id="KW-0064">Aspartyl protease</keyword>
<proteinExistence type="inferred from homology"/>
<dbReference type="GO" id="GO:0008047">
    <property type="term" value="F:enzyme activator activity"/>
    <property type="evidence" value="ECO:0007669"/>
    <property type="project" value="InterPro"/>
</dbReference>
<name>A0A7C1FRY7_THERO</name>
<dbReference type="PANTHER" id="PTHR30302:SF1">
    <property type="entry name" value="HYDROGENASE 2 MATURATION PROTEASE"/>
    <property type="match status" value="1"/>
</dbReference>
<evidence type="ECO:0000256" key="3">
    <source>
        <dbReference type="ARBA" id="ARBA00022750"/>
    </source>
</evidence>
<reference evidence="5" key="1">
    <citation type="journal article" date="2020" name="mSystems">
        <title>Genome- and Community-Level Interaction Insights into Carbon Utilization and Element Cycling Functions of Hydrothermarchaeota in Hydrothermal Sediment.</title>
        <authorList>
            <person name="Zhou Z."/>
            <person name="Liu Y."/>
            <person name="Xu W."/>
            <person name="Pan J."/>
            <person name="Luo Z.H."/>
            <person name="Li M."/>
        </authorList>
    </citation>
    <scope>NUCLEOTIDE SEQUENCE [LARGE SCALE GENOMIC DNA]</scope>
    <source>
        <strain evidence="5">SpSt-222</strain>
    </source>
</reference>
<gene>
    <name evidence="5" type="ORF">ENP47_02550</name>
</gene>
<dbReference type="InterPro" id="IPR000671">
    <property type="entry name" value="Peptidase_A31"/>
</dbReference>
<keyword evidence="2 5" id="KW-0645">Protease</keyword>
<dbReference type="CDD" id="cd00518">
    <property type="entry name" value="H2MP"/>
    <property type="match status" value="1"/>
</dbReference>
<dbReference type="NCBIfam" id="TIGR00072">
    <property type="entry name" value="hydrog_prot"/>
    <property type="match status" value="1"/>
</dbReference>
<evidence type="ECO:0000256" key="2">
    <source>
        <dbReference type="ARBA" id="ARBA00022670"/>
    </source>
</evidence>
<dbReference type="GO" id="GO:0016485">
    <property type="term" value="P:protein processing"/>
    <property type="evidence" value="ECO:0007669"/>
    <property type="project" value="TreeGrafter"/>
</dbReference>
<dbReference type="PRINTS" id="PR00446">
    <property type="entry name" value="HYDRGNUPTAKE"/>
</dbReference>
<evidence type="ECO:0000313" key="5">
    <source>
        <dbReference type="EMBL" id="HEF64475.1"/>
    </source>
</evidence>
<comment type="caution">
    <text evidence="5">The sequence shown here is derived from an EMBL/GenBank/DDBJ whole genome shotgun (WGS) entry which is preliminary data.</text>
</comment>
<dbReference type="PANTHER" id="PTHR30302">
    <property type="entry name" value="HYDROGENASE 1 MATURATION PROTEASE"/>
    <property type="match status" value="1"/>
</dbReference>
<dbReference type="AlphaFoldDB" id="A0A7C1FRY7"/>
<dbReference type="SUPFAM" id="SSF53163">
    <property type="entry name" value="HybD-like"/>
    <property type="match status" value="1"/>
</dbReference>
<dbReference type="Pfam" id="PF01750">
    <property type="entry name" value="HycI"/>
    <property type="match status" value="1"/>
</dbReference>
<organism evidence="5">
    <name type="scientific">Thermomicrobium roseum</name>
    <dbReference type="NCBI Taxonomy" id="500"/>
    <lineage>
        <taxon>Bacteria</taxon>
        <taxon>Pseudomonadati</taxon>
        <taxon>Thermomicrobiota</taxon>
        <taxon>Thermomicrobia</taxon>
        <taxon>Thermomicrobiales</taxon>
        <taxon>Thermomicrobiaceae</taxon>
        <taxon>Thermomicrobium</taxon>
    </lineage>
</organism>
<dbReference type="EMBL" id="DSJL01000007">
    <property type="protein sequence ID" value="HEF64475.1"/>
    <property type="molecule type" value="Genomic_DNA"/>
</dbReference>
<evidence type="ECO:0000256" key="1">
    <source>
        <dbReference type="ARBA" id="ARBA00006814"/>
    </source>
</evidence>
<accession>A0A7C1FRY7</accession>
<sequence>MSNKDMLVIGLGNPLRGDDGVGIWIAEQIAAADWPDVMVLAIESGEPTQLIEAWAGAKRVYVVDALVAPLPPGRVLRFDLLRNPVPAHLATFSTHGLGLSEAVQLARILGALPSKLTLYGIVGQQFAYGVSLTPEVATAAQYVVARLRRLLRHAATPGQHRSPQ</sequence>
<dbReference type="Gene3D" id="3.40.50.1450">
    <property type="entry name" value="HybD-like"/>
    <property type="match status" value="1"/>
</dbReference>
<protein>
    <submittedName>
        <fullName evidence="5">Hydrogenase maturation protease</fullName>
    </submittedName>
</protein>
<comment type="similarity">
    <text evidence="1">Belongs to the peptidase A31 family.</text>
</comment>
<dbReference type="InterPro" id="IPR023430">
    <property type="entry name" value="Pept_HybD-like_dom_sf"/>
</dbReference>
<keyword evidence="4" id="KW-0378">Hydrolase</keyword>
<dbReference type="GO" id="GO:0004190">
    <property type="term" value="F:aspartic-type endopeptidase activity"/>
    <property type="evidence" value="ECO:0007669"/>
    <property type="project" value="UniProtKB-KW"/>
</dbReference>
<evidence type="ECO:0000256" key="4">
    <source>
        <dbReference type="ARBA" id="ARBA00022801"/>
    </source>
</evidence>